<dbReference type="PROSITE" id="PS51352">
    <property type="entry name" value="THIOREDOXIN_2"/>
    <property type="match status" value="1"/>
</dbReference>
<name>A0A9W5TUR0_9BACI</name>
<evidence type="ECO:0000313" key="4">
    <source>
        <dbReference type="Proteomes" id="UP000621492"/>
    </source>
</evidence>
<dbReference type="AlphaFoldDB" id="A0A9W5TUR0"/>
<comment type="caution">
    <text evidence="3">The sequence shown here is derived from an EMBL/GenBank/DDBJ whole genome shotgun (WGS) entry which is preliminary data.</text>
</comment>
<feature type="domain" description="Thioredoxin" evidence="2">
    <location>
        <begin position="59"/>
        <end position="196"/>
    </location>
</feature>
<dbReference type="EMBL" id="BMJD01000002">
    <property type="protein sequence ID" value="GGB31116.1"/>
    <property type="molecule type" value="Genomic_DNA"/>
</dbReference>
<evidence type="ECO:0000256" key="1">
    <source>
        <dbReference type="ARBA" id="ARBA00023157"/>
    </source>
</evidence>
<evidence type="ECO:0000313" key="3">
    <source>
        <dbReference type="EMBL" id="GGB31116.1"/>
    </source>
</evidence>
<dbReference type="InterPro" id="IPR050553">
    <property type="entry name" value="Thioredoxin_ResA/DsbE_sf"/>
</dbReference>
<accession>A0A9W5TUR0</accession>
<dbReference type="PROSITE" id="PS00194">
    <property type="entry name" value="THIOREDOXIN_1"/>
    <property type="match status" value="1"/>
</dbReference>
<dbReference type="InterPro" id="IPR000866">
    <property type="entry name" value="AhpC/TSA"/>
</dbReference>
<dbReference type="Proteomes" id="UP000621492">
    <property type="component" value="Unassembled WGS sequence"/>
</dbReference>
<dbReference type="Pfam" id="PF00578">
    <property type="entry name" value="AhpC-TSA"/>
    <property type="match status" value="1"/>
</dbReference>
<dbReference type="CDD" id="cd02966">
    <property type="entry name" value="TlpA_like_family"/>
    <property type="match status" value="1"/>
</dbReference>
<dbReference type="InterPro" id="IPR036249">
    <property type="entry name" value="Thioredoxin-like_sf"/>
</dbReference>
<dbReference type="InterPro" id="IPR013766">
    <property type="entry name" value="Thioredoxin_domain"/>
</dbReference>
<dbReference type="PANTHER" id="PTHR42852:SF1">
    <property type="entry name" value="THIOREDOXIN-LIKE PROTEIN YNEN"/>
    <property type="match status" value="1"/>
</dbReference>
<dbReference type="GO" id="GO:0016491">
    <property type="term" value="F:oxidoreductase activity"/>
    <property type="evidence" value="ECO:0007669"/>
    <property type="project" value="InterPro"/>
</dbReference>
<keyword evidence="4" id="KW-1185">Reference proteome</keyword>
<reference evidence="3" key="2">
    <citation type="submission" date="2020-09" db="EMBL/GenBank/DDBJ databases">
        <authorList>
            <person name="Sun Q."/>
            <person name="Zhou Y."/>
        </authorList>
    </citation>
    <scope>NUCLEOTIDE SEQUENCE</scope>
    <source>
        <strain evidence="3">CGMCC 1.15454</strain>
    </source>
</reference>
<gene>
    <name evidence="3" type="ORF">GCM10011409_05610</name>
</gene>
<dbReference type="InterPro" id="IPR017937">
    <property type="entry name" value="Thioredoxin_CS"/>
</dbReference>
<protein>
    <submittedName>
        <fullName evidence="3">Thiol:disulfide interchange protein tlpA</fullName>
    </submittedName>
</protein>
<dbReference type="PANTHER" id="PTHR42852">
    <property type="entry name" value="THIOL:DISULFIDE INTERCHANGE PROTEIN DSBE"/>
    <property type="match status" value="1"/>
</dbReference>
<evidence type="ECO:0000259" key="2">
    <source>
        <dbReference type="PROSITE" id="PS51352"/>
    </source>
</evidence>
<reference evidence="3" key="1">
    <citation type="journal article" date="2014" name="Int. J. Syst. Evol. Microbiol.">
        <title>Complete genome sequence of Corynebacterium casei LMG S-19264T (=DSM 44701T), isolated from a smear-ripened cheese.</title>
        <authorList>
            <consortium name="US DOE Joint Genome Institute (JGI-PGF)"/>
            <person name="Walter F."/>
            <person name="Albersmeier A."/>
            <person name="Kalinowski J."/>
            <person name="Ruckert C."/>
        </authorList>
    </citation>
    <scope>NUCLEOTIDE SEQUENCE</scope>
    <source>
        <strain evidence="3">CGMCC 1.15454</strain>
    </source>
</reference>
<dbReference type="RefSeq" id="WP_088050295.1">
    <property type="nucleotide sequence ID" value="NZ_BMJD01000002.1"/>
</dbReference>
<proteinExistence type="predicted"/>
<sequence>MKQILGIAVIALLAGILIFNFAEKNKEQSAADTDKTAVNISKDPDVKGAAIVSPGKSSIEPGQPAPDFELESLDGDTVRLSDFRGKKVFLNFWASWCGPCRIEMPEMQKFYDEHKDEVEIVAVNTEPNVGKARNFIEENGYTYPILLDKDMKVANQYAIFGLPTTYFIGTDGKIQQEKKVGPMTYEFMTETLHSLE</sequence>
<dbReference type="Gene3D" id="3.40.30.10">
    <property type="entry name" value="Glutaredoxin"/>
    <property type="match status" value="1"/>
</dbReference>
<dbReference type="GO" id="GO:0016209">
    <property type="term" value="F:antioxidant activity"/>
    <property type="evidence" value="ECO:0007669"/>
    <property type="project" value="InterPro"/>
</dbReference>
<keyword evidence="1" id="KW-1015">Disulfide bond</keyword>
<dbReference type="SUPFAM" id="SSF52833">
    <property type="entry name" value="Thioredoxin-like"/>
    <property type="match status" value="1"/>
</dbReference>
<organism evidence="3 4">
    <name type="scientific">Lentibacillus populi</name>
    <dbReference type="NCBI Taxonomy" id="1827502"/>
    <lineage>
        <taxon>Bacteria</taxon>
        <taxon>Bacillati</taxon>
        <taxon>Bacillota</taxon>
        <taxon>Bacilli</taxon>
        <taxon>Bacillales</taxon>
        <taxon>Bacillaceae</taxon>
        <taxon>Lentibacillus</taxon>
    </lineage>
</organism>